<dbReference type="InterPro" id="IPR028098">
    <property type="entry name" value="Glyco_trans_4-like_N"/>
</dbReference>
<name>A0A3A6PWW7_9EURY</name>
<keyword evidence="5" id="KW-1185">Reference proteome</keyword>
<evidence type="ECO:0000259" key="3">
    <source>
        <dbReference type="Pfam" id="PF13439"/>
    </source>
</evidence>
<dbReference type="PANTHER" id="PTHR46401:SF2">
    <property type="entry name" value="GLYCOSYLTRANSFERASE WBBK-RELATED"/>
    <property type="match status" value="1"/>
</dbReference>
<proteinExistence type="predicted"/>
<dbReference type="Pfam" id="PF13439">
    <property type="entry name" value="Glyco_transf_4"/>
    <property type="match status" value="1"/>
</dbReference>
<dbReference type="InterPro" id="IPR001296">
    <property type="entry name" value="Glyco_trans_1"/>
</dbReference>
<accession>A0A3A6PWW7</accession>
<dbReference type="RefSeq" id="WP_120103052.1">
    <property type="nucleotide sequence ID" value="NZ_QKNY01000013.1"/>
</dbReference>
<gene>
    <name evidence="4" type="ORF">DM826_08925</name>
</gene>
<reference evidence="4 5" key="1">
    <citation type="submission" date="2018-06" db="EMBL/GenBank/DDBJ databases">
        <title>Halonotius sp. F13-13 a new haloarchaeeon isolated from a solar saltern from Isla Cristina, Huelva, Spain.</title>
        <authorList>
            <person name="Duran-Viseras A."/>
            <person name="Sanchez-Porro C."/>
            <person name="Ventosa A."/>
        </authorList>
    </citation>
    <scope>NUCLEOTIDE SEQUENCE [LARGE SCALE GENOMIC DNA]</scope>
    <source>
        <strain evidence="4 5">F13-13</strain>
    </source>
</reference>
<dbReference type="CDD" id="cd03801">
    <property type="entry name" value="GT4_PimA-like"/>
    <property type="match status" value="1"/>
</dbReference>
<comment type="caution">
    <text evidence="4">The sequence shown here is derived from an EMBL/GenBank/DDBJ whole genome shotgun (WGS) entry which is preliminary data.</text>
</comment>
<dbReference type="GO" id="GO:0016757">
    <property type="term" value="F:glycosyltransferase activity"/>
    <property type="evidence" value="ECO:0007669"/>
    <property type="project" value="InterPro"/>
</dbReference>
<evidence type="ECO:0000256" key="1">
    <source>
        <dbReference type="ARBA" id="ARBA00022679"/>
    </source>
</evidence>
<feature type="domain" description="Glycosyltransferase subfamily 4-like N-terminal" evidence="3">
    <location>
        <begin position="18"/>
        <end position="165"/>
    </location>
</feature>
<evidence type="ECO:0000259" key="2">
    <source>
        <dbReference type="Pfam" id="PF00534"/>
    </source>
</evidence>
<evidence type="ECO:0000313" key="5">
    <source>
        <dbReference type="Proteomes" id="UP000276588"/>
    </source>
</evidence>
<protein>
    <submittedName>
        <fullName evidence="4">Glycosyltransferase family 1 protein</fullName>
    </submittedName>
</protein>
<dbReference type="Gene3D" id="3.40.50.2000">
    <property type="entry name" value="Glycogen Phosphorylase B"/>
    <property type="match status" value="2"/>
</dbReference>
<dbReference type="OrthoDB" id="132546at2157"/>
<dbReference type="AlphaFoldDB" id="A0A3A6PWW7"/>
<keyword evidence="1 4" id="KW-0808">Transferase</keyword>
<dbReference type="EMBL" id="QKNY01000013">
    <property type="protein sequence ID" value="RJX42802.1"/>
    <property type="molecule type" value="Genomic_DNA"/>
</dbReference>
<sequence>MAPSVLTLGWGFPPNVTGGLDTYVAEVFHAFERKGIEQKLLLPAEYAPDDDDNIYSVDTGDGDIISRVGRMGDKFVELADTVDIAHTNDWFGYGPGLRAKRETDATWVSSFHSLSPDRNINPPEREVETEQRVADQSDVLISVSDIVRQDVLELYGADSHVVHNGFTSVEPSGVDIKSELGIDGPMLFFVGRHTDQKGITHLLYAMRKLGETDATLVLGGSGHQTEHLKMFTELLGIDDRVQFAGYIPEEELGDYYEAADVFISPSRAEPFGLTITEALAAGSQVVATPSGVRETLPDGCLVEVTTHSDSIAEGIKEALARERPPEYEPRTWDEVADDLLAVYSDALE</sequence>
<feature type="domain" description="Glycosyl transferase family 1" evidence="2">
    <location>
        <begin position="183"/>
        <end position="322"/>
    </location>
</feature>
<organism evidence="4 5">
    <name type="scientific">Halonotius aquaticus</name>
    <dbReference type="NCBI Taxonomy" id="2216978"/>
    <lineage>
        <taxon>Archaea</taxon>
        <taxon>Methanobacteriati</taxon>
        <taxon>Methanobacteriota</taxon>
        <taxon>Stenosarchaea group</taxon>
        <taxon>Halobacteria</taxon>
        <taxon>Halobacteriales</taxon>
        <taxon>Haloferacaceae</taxon>
        <taxon>Halonotius</taxon>
    </lineage>
</organism>
<dbReference type="Proteomes" id="UP000276588">
    <property type="component" value="Unassembled WGS sequence"/>
</dbReference>
<dbReference type="Pfam" id="PF00534">
    <property type="entry name" value="Glycos_transf_1"/>
    <property type="match status" value="1"/>
</dbReference>
<dbReference type="SUPFAM" id="SSF53756">
    <property type="entry name" value="UDP-Glycosyltransferase/glycogen phosphorylase"/>
    <property type="match status" value="1"/>
</dbReference>
<dbReference type="PANTHER" id="PTHR46401">
    <property type="entry name" value="GLYCOSYLTRANSFERASE WBBK-RELATED"/>
    <property type="match status" value="1"/>
</dbReference>
<evidence type="ECO:0000313" key="4">
    <source>
        <dbReference type="EMBL" id="RJX42802.1"/>
    </source>
</evidence>